<accession>A0ACC1RTN3</accession>
<proteinExistence type="predicted"/>
<gene>
    <name evidence="1" type="ORF">NM688_g8549</name>
</gene>
<comment type="caution">
    <text evidence="1">The sequence shown here is derived from an EMBL/GenBank/DDBJ whole genome shotgun (WGS) entry which is preliminary data.</text>
</comment>
<evidence type="ECO:0000313" key="1">
    <source>
        <dbReference type="EMBL" id="KAJ3524493.1"/>
    </source>
</evidence>
<dbReference type="Proteomes" id="UP001148662">
    <property type="component" value="Unassembled WGS sequence"/>
</dbReference>
<sequence length="363" mass="40832">MHKKPKLRQGVRMRLWQLTDKEAHMKGFVQVPVFINSREGDCLALMAEAYVVPHMSVPILLREDFQRTYEINVMRRVDFGTEVKLHSGRYTIEARGVRRTGDFARVQRAENLEAHFVRAKAHRRSKNRRQREKAKLLRRGILLRCARDTPLASGSCKQVPIEGLPAGQEDWLLERALVTSSESDHLVIPNLLLSTSSSHVPVANPSTRPRILRKGEVLGVLRRARDALDRPTSHAQYVDMCHEADHYAAYITALRSVNLSETRSEGIRGTCAEDGPYRVFVVETDGTAHATEQPLTSAVLESANRNDTMSMPKGGDVEESGPTGPKTAEVPDSSRYSSQDMKTILDVGQLPQHLQARAWNMLR</sequence>
<dbReference type="EMBL" id="JANHOG010002335">
    <property type="protein sequence ID" value="KAJ3524493.1"/>
    <property type="molecule type" value="Genomic_DNA"/>
</dbReference>
<organism evidence="1 2">
    <name type="scientific">Phlebia brevispora</name>
    <dbReference type="NCBI Taxonomy" id="194682"/>
    <lineage>
        <taxon>Eukaryota</taxon>
        <taxon>Fungi</taxon>
        <taxon>Dikarya</taxon>
        <taxon>Basidiomycota</taxon>
        <taxon>Agaricomycotina</taxon>
        <taxon>Agaricomycetes</taxon>
        <taxon>Polyporales</taxon>
        <taxon>Meruliaceae</taxon>
        <taxon>Phlebia</taxon>
    </lineage>
</organism>
<name>A0ACC1RTN3_9APHY</name>
<evidence type="ECO:0000313" key="2">
    <source>
        <dbReference type="Proteomes" id="UP001148662"/>
    </source>
</evidence>
<keyword evidence="2" id="KW-1185">Reference proteome</keyword>
<reference evidence="1" key="1">
    <citation type="submission" date="2022-07" db="EMBL/GenBank/DDBJ databases">
        <title>Genome Sequence of Phlebia brevispora.</title>
        <authorList>
            <person name="Buettner E."/>
        </authorList>
    </citation>
    <scope>NUCLEOTIDE SEQUENCE</scope>
    <source>
        <strain evidence="1">MPL23</strain>
    </source>
</reference>
<protein>
    <submittedName>
        <fullName evidence="1">Uncharacterized protein</fullName>
    </submittedName>
</protein>